<evidence type="ECO:0000256" key="9">
    <source>
        <dbReference type="ARBA" id="ARBA00022989"/>
    </source>
</evidence>
<dbReference type="InterPro" id="IPR001611">
    <property type="entry name" value="Leu-rich_rpt"/>
</dbReference>
<evidence type="ECO:0000256" key="11">
    <source>
        <dbReference type="ARBA" id="ARBA00023170"/>
    </source>
</evidence>
<comment type="subcellular location">
    <subcellularLocation>
        <location evidence="1">Membrane</location>
        <topology evidence="1">Single-pass type I membrane protein</topology>
    </subcellularLocation>
</comment>
<proteinExistence type="inferred from homology"/>
<dbReference type="Pfam" id="PF13855">
    <property type="entry name" value="LRR_8"/>
    <property type="match status" value="5"/>
</dbReference>
<dbReference type="KEGG" id="bbel:109486257"/>
<dbReference type="RefSeq" id="XP_019645565.1">
    <property type="nucleotide sequence ID" value="XM_019790006.1"/>
</dbReference>
<dbReference type="Proteomes" id="UP000515135">
    <property type="component" value="Unplaced"/>
</dbReference>
<gene>
    <name evidence="18" type="primary">LOC109486257</name>
</gene>
<evidence type="ECO:0000256" key="7">
    <source>
        <dbReference type="ARBA" id="ARBA00022737"/>
    </source>
</evidence>
<dbReference type="SUPFAM" id="SSF52058">
    <property type="entry name" value="L domain-like"/>
    <property type="match status" value="2"/>
</dbReference>
<accession>A0A6P4ZWK4</accession>
<name>A0A6P4ZWK4_BRABE</name>
<dbReference type="InterPro" id="IPR032675">
    <property type="entry name" value="LRR_dom_sf"/>
</dbReference>
<reference evidence="18" key="1">
    <citation type="submission" date="2025-08" db="UniProtKB">
        <authorList>
            <consortium name="RefSeq"/>
        </authorList>
    </citation>
    <scope>IDENTIFICATION</scope>
    <source>
        <tissue evidence="18">Gonad</tissue>
    </source>
</reference>
<evidence type="ECO:0000256" key="4">
    <source>
        <dbReference type="ARBA" id="ARBA00022614"/>
    </source>
</evidence>
<dbReference type="Gene3D" id="3.40.50.10140">
    <property type="entry name" value="Toll/interleukin-1 receptor homology (TIR) domain"/>
    <property type="match status" value="1"/>
</dbReference>
<dbReference type="PANTHER" id="PTHR24365">
    <property type="entry name" value="TOLL-LIKE RECEPTOR"/>
    <property type="match status" value="1"/>
</dbReference>
<keyword evidence="12" id="KW-0325">Glycoprotein</keyword>
<feature type="chain" id="PRO_5027983256" evidence="15">
    <location>
        <begin position="30"/>
        <end position="973"/>
    </location>
</feature>
<evidence type="ECO:0000256" key="12">
    <source>
        <dbReference type="ARBA" id="ARBA00023180"/>
    </source>
</evidence>
<feature type="domain" description="TIR" evidence="16">
    <location>
        <begin position="820"/>
        <end position="961"/>
    </location>
</feature>
<dbReference type="FunFam" id="3.80.10.10:FF:000770">
    <property type="entry name" value="Uncharacterized protein"/>
    <property type="match status" value="1"/>
</dbReference>
<evidence type="ECO:0000313" key="18">
    <source>
        <dbReference type="RefSeq" id="XP_019645565.1"/>
    </source>
</evidence>
<dbReference type="Gene3D" id="3.80.10.10">
    <property type="entry name" value="Ribonuclease Inhibitor"/>
    <property type="match status" value="4"/>
</dbReference>
<keyword evidence="17" id="KW-1185">Reference proteome</keyword>
<evidence type="ECO:0000313" key="17">
    <source>
        <dbReference type="Proteomes" id="UP000515135"/>
    </source>
</evidence>
<evidence type="ECO:0000259" key="16">
    <source>
        <dbReference type="PROSITE" id="PS50104"/>
    </source>
</evidence>
<dbReference type="PANTHER" id="PTHR24365:SF530">
    <property type="entry name" value="MSTPROX-RELATED"/>
    <property type="match status" value="1"/>
</dbReference>
<keyword evidence="8" id="KW-0391">Immunity</keyword>
<dbReference type="GO" id="GO:0005886">
    <property type="term" value="C:plasma membrane"/>
    <property type="evidence" value="ECO:0007669"/>
    <property type="project" value="TreeGrafter"/>
</dbReference>
<dbReference type="SUPFAM" id="SSF52200">
    <property type="entry name" value="Toll/Interleukin receptor TIR domain"/>
    <property type="match status" value="1"/>
</dbReference>
<keyword evidence="5 14" id="KW-0812">Transmembrane</keyword>
<dbReference type="PROSITE" id="PS50104">
    <property type="entry name" value="TIR"/>
    <property type="match status" value="1"/>
</dbReference>
<dbReference type="SMART" id="SM00365">
    <property type="entry name" value="LRR_SD22"/>
    <property type="match status" value="8"/>
</dbReference>
<dbReference type="SMART" id="SM00255">
    <property type="entry name" value="TIR"/>
    <property type="match status" value="1"/>
</dbReference>
<evidence type="ECO:0000256" key="14">
    <source>
        <dbReference type="SAM" id="Phobius"/>
    </source>
</evidence>
<dbReference type="PROSITE" id="PS51450">
    <property type="entry name" value="LRR"/>
    <property type="match status" value="5"/>
</dbReference>
<keyword evidence="10 14" id="KW-0472">Membrane</keyword>
<dbReference type="GO" id="GO:0045087">
    <property type="term" value="P:innate immune response"/>
    <property type="evidence" value="ECO:0007669"/>
    <property type="project" value="UniProtKB-KW"/>
</dbReference>
<organism evidence="17 18">
    <name type="scientific">Branchiostoma belcheri</name>
    <name type="common">Amphioxus</name>
    <dbReference type="NCBI Taxonomy" id="7741"/>
    <lineage>
        <taxon>Eukaryota</taxon>
        <taxon>Metazoa</taxon>
        <taxon>Chordata</taxon>
        <taxon>Cephalochordata</taxon>
        <taxon>Leptocardii</taxon>
        <taxon>Amphioxiformes</taxon>
        <taxon>Branchiostomatidae</taxon>
        <taxon>Branchiostoma</taxon>
    </lineage>
</organism>
<sequence>MMYAMAVFPPKVLILCLMSVLCYTDFVEGISEDRGNFILNSASFSTSEDAKTSSFDLDFLRNCIRKKETVVLCTRRHLRHVPRGLPASTTHLNLTGNLFKTLGPNTFPRLHNLKHLDMSRNRITTIEGGSFKNTYNLTSLYLNHNNISVIQFGAFDDLVSLEVLGLAYTRLSNLNSVDFLTPNLKSLYFISFAGNRVSQCKLGKEFRNLENLTSLDLANNVISDLEHDCFAPLNESHVEKLDLSFNNIRVISHPAFWPFRNLSYVFLGGNKFDLKQLNTTFDNLNSIDTVSLHLSFYNSTFLAGVKIPLNTTFHRLAALPITHLDLSYVGLRGLPETGLFSFLPQLETLLLVGNNITQLPPKAFGGLGSLKTLDMRKNNYFPNVKKGSFVSLENLTSLSLTLAKGRSDIHGSVFSNLPKLRSLTISGPRDLFAIGRFTLYSLRGLSYLENLTIEWHDLPGVPSPALKLVNGTLQKLSFLHGHISALVPRAFRGFTQLDTLDIRYNKLPSLPEYAFDGLVNLTNLKLSHNFIKSIDKTAFLGLLKLEILYLESNHLCFKASSYFPPPFTGLSALISLHLENQDSRCYFGGIESFPPDFFAGLFSLKRLHLSRNKLGNMLAREETSRPFANLTTLEVLDLSYNNFDTMTSLPFENLTNLTSLYLSVNRIPSIPDDLFKAVPNLRKLMLNSNRRLGKLPKEGLSFLNNLERLNLEDIPLQCTCEEEWFYDWVVSNQTKTLFYNLSNYGCVSPERLVHKTILDFDAEAQGCHDKTGLHLAIFGSLALVIFLVSAGIGYRNRWYIKYGCLVAKARFHGYQTIPEKKFDAFVSYNHNDRAWVMDELVPHLEDREEFRLCLDYRDFVPGAPITDNIVNAIYDSRKTVCLVTEEFLKSEWCEMEVQMATYRLFDEQVDVLILVFLEDIPDRALHRYHRLRRLMCKRTYLEWPKDPQGKALFWERLKEALKTGDRPPIENII</sequence>
<keyword evidence="3" id="KW-0399">Innate immunity</keyword>
<evidence type="ECO:0000256" key="8">
    <source>
        <dbReference type="ARBA" id="ARBA00022859"/>
    </source>
</evidence>
<dbReference type="OrthoDB" id="1421090at2759"/>
<evidence type="ECO:0000256" key="1">
    <source>
        <dbReference type="ARBA" id="ARBA00004479"/>
    </source>
</evidence>
<keyword evidence="7" id="KW-0677">Repeat</keyword>
<dbReference type="PRINTS" id="PR01537">
    <property type="entry name" value="INTRLKN1R1F"/>
</dbReference>
<dbReference type="GeneID" id="109486257"/>
<keyword evidence="13" id="KW-0395">Inflammatory response</keyword>
<evidence type="ECO:0000256" key="5">
    <source>
        <dbReference type="ARBA" id="ARBA00022692"/>
    </source>
</evidence>
<keyword evidence="11" id="KW-0675">Receptor</keyword>
<dbReference type="SMART" id="SM00369">
    <property type="entry name" value="LRR_TYP"/>
    <property type="match status" value="13"/>
</dbReference>
<dbReference type="FunFam" id="3.40.50.10140:FF:000001">
    <property type="entry name" value="Toll-like receptor 2"/>
    <property type="match status" value="1"/>
</dbReference>
<evidence type="ECO:0000256" key="2">
    <source>
        <dbReference type="ARBA" id="ARBA00009634"/>
    </source>
</evidence>
<evidence type="ECO:0000256" key="10">
    <source>
        <dbReference type="ARBA" id="ARBA00023136"/>
    </source>
</evidence>
<evidence type="ECO:0000256" key="3">
    <source>
        <dbReference type="ARBA" id="ARBA00022588"/>
    </source>
</evidence>
<dbReference type="GO" id="GO:0038023">
    <property type="term" value="F:signaling receptor activity"/>
    <property type="evidence" value="ECO:0007669"/>
    <property type="project" value="TreeGrafter"/>
</dbReference>
<feature type="signal peptide" evidence="15">
    <location>
        <begin position="1"/>
        <end position="29"/>
    </location>
</feature>
<dbReference type="SUPFAM" id="SSF52047">
    <property type="entry name" value="RNI-like"/>
    <property type="match status" value="1"/>
</dbReference>
<feature type="transmembrane region" description="Helical" evidence="14">
    <location>
        <begin position="773"/>
        <end position="794"/>
    </location>
</feature>
<dbReference type="Pfam" id="PF00560">
    <property type="entry name" value="LRR_1"/>
    <property type="match status" value="1"/>
</dbReference>
<dbReference type="GO" id="GO:0007165">
    <property type="term" value="P:signal transduction"/>
    <property type="evidence" value="ECO:0007669"/>
    <property type="project" value="InterPro"/>
</dbReference>
<keyword evidence="6 15" id="KW-0732">Signal</keyword>
<dbReference type="InterPro" id="IPR035897">
    <property type="entry name" value="Toll_tir_struct_dom_sf"/>
</dbReference>
<evidence type="ECO:0000256" key="6">
    <source>
        <dbReference type="ARBA" id="ARBA00022729"/>
    </source>
</evidence>
<evidence type="ECO:0000256" key="15">
    <source>
        <dbReference type="SAM" id="SignalP"/>
    </source>
</evidence>
<evidence type="ECO:0000256" key="13">
    <source>
        <dbReference type="ARBA" id="ARBA00023198"/>
    </source>
</evidence>
<dbReference type="InterPro" id="IPR000157">
    <property type="entry name" value="TIR_dom"/>
</dbReference>
<dbReference type="InterPro" id="IPR003591">
    <property type="entry name" value="Leu-rich_rpt_typical-subtyp"/>
</dbReference>
<protein>
    <submittedName>
        <fullName evidence="18">Toll-like receptor 13</fullName>
    </submittedName>
</protein>
<dbReference type="Pfam" id="PF01582">
    <property type="entry name" value="TIR"/>
    <property type="match status" value="1"/>
</dbReference>
<keyword evidence="4" id="KW-0433">Leucine-rich repeat</keyword>
<keyword evidence="9 14" id="KW-1133">Transmembrane helix</keyword>
<comment type="similarity">
    <text evidence="2">Belongs to the Toll-like receptor family.</text>
</comment>
<dbReference type="AlphaFoldDB" id="A0A6P4ZWK4"/>